<feature type="transmembrane region" description="Helical" evidence="2">
    <location>
        <begin position="392"/>
        <end position="410"/>
    </location>
</feature>
<name>A0ABP0MNK9_9DINO</name>
<evidence type="ECO:0008006" key="5">
    <source>
        <dbReference type="Google" id="ProtNLM"/>
    </source>
</evidence>
<evidence type="ECO:0000256" key="2">
    <source>
        <dbReference type="SAM" id="Phobius"/>
    </source>
</evidence>
<feature type="transmembrane region" description="Helical" evidence="2">
    <location>
        <begin position="232"/>
        <end position="251"/>
    </location>
</feature>
<sequence length="556" mass="61580">MGPKSASSPNAVRGATAASTPKREAAKPEKTAKIGSPGLPGLLGAELDDAELLRHVLYALRLRMRMARAVTADAQTKTQSAETLQAVVRMFLARSEMLSEVAAPWQPALQVLSRRAELDAQKGVSAVVKDSLLVWGLLRTMQLRIAKAHFAAADSAVSVLARTLRCLVLRIRYASFEEGKAALKLQRAGKVFMMSQNFFLLPFGAFALMWFALAGALYPMLTCNEESVAESLFFALALTLSMWLLSSISWLDFLAAQWLEGFVALCHCNAHPAALLLVLTCAYVALLQALWRKHYVDDFDMTTELPTQVFHSIMMCAFTWDFTQRAKAIPDTIQHAGANIWESRLAGRSARGFCWLAGLNSWVLWIAVVHAKEAEETQTMFYKEFYRNSLPWGTWVAPPLALTLFVLGTWRKCTALQADFAFSLFCSLPPVLLTLDFILVLASPEVRQSQFSARYDMFVWSFVPLCTAASIMAIQTLAQAGCHPLPCALATILVTCSYFPLCVASFGFLYLTKLYLVRRFTLVWLILLSHSLDYMARIRGIRDIDAVEGVELGASG</sequence>
<feature type="compositionally biased region" description="Polar residues" evidence="1">
    <location>
        <begin position="1"/>
        <end position="10"/>
    </location>
</feature>
<dbReference type="InterPro" id="IPR000048">
    <property type="entry name" value="IQ_motif_EF-hand-BS"/>
</dbReference>
<feature type="transmembrane region" description="Helical" evidence="2">
    <location>
        <begin position="485"/>
        <end position="510"/>
    </location>
</feature>
<feature type="region of interest" description="Disordered" evidence="1">
    <location>
        <begin position="1"/>
        <end position="38"/>
    </location>
</feature>
<accession>A0ABP0MNK9</accession>
<feature type="transmembrane region" description="Helical" evidence="2">
    <location>
        <begin position="457"/>
        <end position="478"/>
    </location>
</feature>
<keyword evidence="2" id="KW-0472">Membrane</keyword>
<dbReference type="EMBL" id="CAXAMM010022259">
    <property type="protein sequence ID" value="CAK9051680.1"/>
    <property type="molecule type" value="Genomic_DNA"/>
</dbReference>
<reference evidence="3 4" key="1">
    <citation type="submission" date="2024-02" db="EMBL/GenBank/DDBJ databases">
        <authorList>
            <person name="Chen Y."/>
            <person name="Shah S."/>
            <person name="Dougan E. K."/>
            <person name="Thang M."/>
            <person name="Chan C."/>
        </authorList>
    </citation>
    <scope>NUCLEOTIDE SEQUENCE [LARGE SCALE GENOMIC DNA]</scope>
</reference>
<keyword evidence="2" id="KW-0812">Transmembrane</keyword>
<proteinExistence type="predicted"/>
<protein>
    <recommendedName>
        <fullName evidence="5">Glycerophosphocholine acyltransferase 1</fullName>
    </recommendedName>
</protein>
<evidence type="ECO:0000313" key="4">
    <source>
        <dbReference type="Proteomes" id="UP001642464"/>
    </source>
</evidence>
<dbReference type="Pfam" id="PF00612">
    <property type="entry name" value="IQ"/>
    <property type="match status" value="1"/>
</dbReference>
<feature type="transmembrane region" description="Helical" evidence="2">
    <location>
        <begin position="271"/>
        <end position="291"/>
    </location>
</feature>
<dbReference type="Proteomes" id="UP001642464">
    <property type="component" value="Unassembled WGS sequence"/>
</dbReference>
<keyword evidence="4" id="KW-1185">Reference proteome</keyword>
<feature type="transmembrane region" description="Helical" evidence="2">
    <location>
        <begin position="422"/>
        <end position="442"/>
    </location>
</feature>
<feature type="transmembrane region" description="Helical" evidence="2">
    <location>
        <begin position="198"/>
        <end position="220"/>
    </location>
</feature>
<comment type="caution">
    <text evidence="3">The sequence shown here is derived from an EMBL/GenBank/DDBJ whole genome shotgun (WGS) entry which is preliminary data.</text>
</comment>
<keyword evidence="2" id="KW-1133">Transmembrane helix</keyword>
<feature type="compositionally biased region" description="Basic and acidic residues" evidence="1">
    <location>
        <begin position="21"/>
        <end position="32"/>
    </location>
</feature>
<organism evidence="3 4">
    <name type="scientific">Durusdinium trenchii</name>
    <dbReference type="NCBI Taxonomy" id="1381693"/>
    <lineage>
        <taxon>Eukaryota</taxon>
        <taxon>Sar</taxon>
        <taxon>Alveolata</taxon>
        <taxon>Dinophyceae</taxon>
        <taxon>Suessiales</taxon>
        <taxon>Symbiodiniaceae</taxon>
        <taxon>Durusdinium</taxon>
    </lineage>
</organism>
<evidence type="ECO:0000256" key="1">
    <source>
        <dbReference type="SAM" id="MobiDB-lite"/>
    </source>
</evidence>
<evidence type="ECO:0000313" key="3">
    <source>
        <dbReference type="EMBL" id="CAK9051680.1"/>
    </source>
</evidence>
<gene>
    <name evidence="3" type="ORF">SCF082_LOCUS28350</name>
</gene>